<organism evidence="2 3">
    <name type="scientific">Papio anubis</name>
    <name type="common">Olive baboon</name>
    <dbReference type="NCBI Taxonomy" id="9555"/>
    <lineage>
        <taxon>Eukaryota</taxon>
        <taxon>Metazoa</taxon>
        <taxon>Chordata</taxon>
        <taxon>Craniata</taxon>
        <taxon>Vertebrata</taxon>
        <taxon>Euteleostomi</taxon>
        <taxon>Mammalia</taxon>
        <taxon>Eutheria</taxon>
        <taxon>Euarchontoglires</taxon>
        <taxon>Primates</taxon>
        <taxon>Haplorrhini</taxon>
        <taxon>Catarrhini</taxon>
        <taxon>Cercopithecidae</taxon>
        <taxon>Cercopithecinae</taxon>
        <taxon>Papio</taxon>
    </lineage>
</organism>
<sequence>MLIYVLSFYLLSILNIMVSVVCFNLLYIYTHIYTHTHTHTHIYTHTHTHTHIYIYIYIFFFLRRSLALSPRLECSGRISAHCKLRLPGLRHSPASASRVAGTTGARHHVRLIFFYVFSRDGVSPC</sequence>
<protein>
    <submittedName>
        <fullName evidence="2">Uncharacterized protein</fullName>
    </submittedName>
</protein>
<dbReference type="Ensembl" id="ENSPANT00000063272.1">
    <property type="protein sequence ID" value="ENSPANP00000049870.1"/>
    <property type="gene ID" value="ENSPANG00000046693.1"/>
</dbReference>
<keyword evidence="3" id="KW-1185">Reference proteome</keyword>
<proteinExistence type="predicted"/>
<keyword evidence="1" id="KW-0812">Transmembrane</keyword>
<evidence type="ECO:0000313" key="3">
    <source>
        <dbReference type="Proteomes" id="UP000028761"/>
    </source>
</evidence>
<reference evidence="2 3" key="1">
    <citation type="submission" date="2012-03" db="EMBL/GenBank/DDBJ databases">
        <title>Whole Genome Assembly of Papio anubis.</title>
        <authorList>
            <person name="Liu Y.L."/>
            <person name="Abraham K.A."/>
            <person name="Akbar H.A."/>
            <person name="Ali S.A."/>
            <person name="Anosike U.A."/>
            <person name="Aqrawi P.A."/>
            <person name="Arias F.A."/>
            <person name="Attaway T.A."/>
            <person name="Awwad R.A."/>
            <person name="Babu C.B."/>
            <person name="Bandaranaike D.B."/>
            <person name="Battles P.B."/>
            <person name="Bell A.B."/>
            <person name="Beltran B.B."/>
            <person name="Berhane-Mersha D.B."/>
            <person name="Bess C.B."/>
            <person name="Bickham C.B."/>
            <person name="Bolden T.B."/>
            <person name="Carter K.C."/>
            <person name="Chau D.C."/>
            <person name="Chavez A.C."/>
            <person name="Clerc-Blankenburg K.C."/>
            <person name="Coyle M.C."/>
            <person name="Dao M.D."/>
            <person name="Davila M.L.D."/>
            <person name="Davy-Carroll L.D."/>
            <person name="Denson S.D."/>
            <person name="Dinh H.D."/>
            <person name="Fernandez S.F."/>
            <person name="Fernando P.F."/>
            <person name="Forbes L.F."/>
            <person name="Francis C.F."/>
            <person name="Francisco L.F."/>
            <person name="Fu Q.F."/>
            <person name="Garcia-Iii R.G."/>
            <person name="Garrett T.G."/>
            <person name="Gross S.G."/>
            <person name="Gubbala S.G."/>
            <person name="Hirani K.H."/>
            <person name="Hogues M.H."/>
            <person name="Hollins B.H."/>
            <person name="Jackson L.J."/>
            <person name="Javaid M.J."/>
            <person name="Jhangiani S.J."/>
            <person name="Johnson A.J."/>
            <person name="Johnson B.J."/>
            <person name="Jones J.J."/>
            <person name="Joshi V.J."/>
            <person name="Kalu J.K."/>
            <person name="Khan N.K."/>
            <person name="Korchina V.K."/>
            <person name="Kovar C.K."/>
            <person name="Lago L.L."/>
            <person name="Lara F.L."/>
            <person name="Le T.-K.L."/>
            <person name="Lee S.L."/>
            <person name="Legall-Iii F.L."/>
            <person name="Lemon S.L."/>
            <person name="Liu J.L."/>
            <person name="Liu Y.-S.L."/>
            <person name="Liyanage D.L."/>
            <person name="Lopez J.L."/>
            <person name="Lorensuhewa L.L."/>
            <person name="Mata R.M."/>
            <person name="Mathew T.M."/>
            <person name="Mercado C.M."/>
            <person name="Mercado I.M."/>
            <person name="Morales K.M."/>
            <person name="Morgan M.M."/>
            <person name="Munidasa M.M."/>
            <person name="Ngo D.N."/>
            <person name="Nguyen L.N."/>
            <person name="Nguyen T.N."/>
            <person name="Nguyen N.N."/>
            <person name="Obregon M.O."/>
            <person name="Okwuonu G.O."/>
            <person name="Ongeri F.O."/>
            <person name="Onwere C.O."/>
            <person name="Osifeso I.O."/>
            <person name="Parra A.P."/>
            <person name="Patil S.P."/>
            <person name="Perez A.P."/>
            <person name="Perez Y.P."/>
            <person name="Pham C.P."/>
            <person name="Pu L.-L.P."/>
            <person name="Puazo M.P."/>
            <person name="Quiroz J.Q."/>
            <person name="Rouhana J.R."/>
            <person name="Ruiz M.R."/>
            <person name="Ruiz S.-J.R."/>
            <person name="Saada N.S."/>
            <person name="Santibanez J.S."/>
            <person name="Scheel M.S."/>
            <person name="Schneider B.S."/>
            <person name="Simmons D.S."/>
            <person name="Sisson I.S."/>
            <person name="Tang L.-Y.T."/>
            <person name="Thornton R.T."/>
            <person name="Tisius J.T."/>
            <person name="Toledanes G.T."/>
            <person name="Trejos Z.T."/>
            <person name="Usmani K.U."/>
            <person name="Varghese R.V."/>
            <person name="Vattathil S.V."/>
            <person name="Vee V.V."/>
            <person name="Walker D.W."/>
            <person name="Weissenberger G.W."/>
            <person name="White C.W."/>
            <person name="Williams A.W."/>
            <person name="Woodworth J.W."/>
            <person name="Wright R.W."/>
            <person name="Zhu Y.Z."/>
            <person name="Han Y.H."/>
            <person name="Newsham I.N."/>
            <person name="Nazareth L.N."/>
            <person name="Worley K.W."/>
            <person name="Muzny D.M."/>
            <person name="Rogers J.R."/>
            <person name="Gibbs R.G."/>
        </authorList>
    </citation>
    <scope>NUCLEOTIDE SEQUENCE [LARGE SCALE GENOMIC DNA]</scope>
</reference>
<dbReference type="PANTHER" id="PTHR12138:SF75">
    <property type="entry name" value="SECRETED PROTEIN"/>
    <property type="match status" value="1"/>
</dbReference>
<keyword evidence="1" id="KW-0472">Membrane</keyword>
<feature type="transmembrane region" description="Helical" evidence="1">
    <location>
        <begin position="42"/>
        <end position="62"/>
    </location>
</feature>
<reference evidence="2" key="2">
    <citation type="submission" date="2025-08" db="UniProtKB">
        <authorList>
            <consortium name="Ensembl"/>
        </authorList>
    </citation>
    <scope>IDENTIFICATION</scope>
</reference>
<reference evidence="2" key="3">
    <citation type="submission" date="2025-09" db="UniProtKB">
        <authorList>
            <consortium name="Ensembl"/>
        </authorList>
    </citation>
    <scope>IDENTIFICATION</scope>
</reference>
<accession>A0A8I5QZQ4</accession>
<dbReference type="AlphaFoldDB" id="A0A8I5QZQ4"/>
<dbReference type="PANTHER" id="PTHR12138">
    <property type="entry name" value="PRIMATE-EXPANDED PROTEIN FAMILY"/>
    <property type="match status" value="1"/>
</dbReference>
<name>A0A8I5QZQ4_PAPAN</name>
<keyword evidence="1" id="KW-1133">Transmembrane helix</keyword>
<dbReference type="Proteomes" id="UP000028761">
    <property type="component" value="Chromosome 7"/>
</dbReference>
<evidence type="ECO:0000256" key="1">
    <source>
        <dbReference type="SAM" id="Phobius"/>
    </source>
</evidence>
<evidence type="ECO:0000313" key="2">
    <source>
        <dbReference type="Ensembl" id="ENSPANP00000049870.1"/>
    </source>
</evidence>
<feature type="transmembrane region" description="Helical" evidence="1">
    <location>
        <begin position="7"/>
        <end position="30"/>
    </location>
</feature>
<dbReference type="GeneTree" id="ENSGT00940000163505"/>